<dbReference type="Pfam" id="PF00156">
    <property type="entry name" value="Pribosyltran"/>
    <property type="match status" value="1"/>
</dbReference>
<evidence type="ECO:0000313" key="2">
    <source>
        <dbReference type="EMBL" id="GAI21015.1"/>
    </source>
</evidence>
<proteinExistence type="predicted"/>
<evidence type="ECO:0000259" key="1">
    <source>
        <dbReference type="Pfam" id="PF00156"/>
    </source>
</evidence>
<dbReference type="SUPFAM" id="SSF53271">
    <property type="entry name" value="PRTase-like"/>
    <property type="match status" value="1"/>
</dbReference>
<name>X1N2F1_9ZZZZ</name>
<dbReference type="Gene3D" id="3.40.50.2020">
    <property type="match status" value="1"/>
</dbReference>
<comment type="caution">
    <text evidence="2">The sequence shown here is derived from an EMBL/GenBank/DDBJ whole genome shotgun (WGS) entry which is preliminary data.</text>
</comment>
<dbReference type="CDD" id="cd06223">
    <property type="entry name" value="PRTases_typeI"/>
    <property type="match status" value="1"/>
</dbReference>
<accession>X1N2F1</accession>
<feature type="domain" description="Phosphoribosyltransferase" evidence="1">
    <location>
        <begin position="8"/>
        <end position="144"/>
    </location>
</feature>
<dbReference type="PANTHER" id="PTHR11608">
    <property type="entry name" value="BIFUNCTIONAL PROTEIN PYRR"/>
    <property type="match status" value="1"/>
</dbReference>
<dbReference type="EMBL" id="BARV01022522">
    <property type="protein sequence ID" value="GAI21015.1"/>
    <property type="molecule type" value="Genomic_DNA"/>
</dbReference>
<gene>
    <name evidence="2" type="ORF">S06H3_37118</name>
</gene>
<reference evidence="2" key="1">
    <citation type="journal article" date="2014" name="Front. Microbiol.">
        <title>High frequency of phylogenetically diverse reductive dehalogenase-homologous genes in deep subseafloor sedimentary metagenomes.</title>
        <authorList>
            <person name="Kawai M."/>
            <person name="Futagami T."/>
            <person name="Toyoda A."/>
            <person name="Takaki Y."/>
            <person name="Nishi S."/>
            <person name="Hori S."/>
            <person name="Arai W."/>
            <person name="Tsubouchi T."/>
            <person name="Morono Y."/>
            <person name="Uchiyama I."/>
            <person name="Ito T."/>
            <person name="Fujiyama A."/>
            <person name="Inagaki F."/>
            <person name="Takami H."/>
        </authorList>
    </citation>
    <scope>NUCLEOTIDE SEQUENCE</scope>
    <source>
        <strain evidence="2">Expedition CK06-06</strain>
    </source>
</reference>
<dbReference type="PANTHER" id="PTHR11608:SF0">
    <property type="entry name" value="BIFUNCTIONAL PROTEIN PYRR"/>
    <property type="match status" value="1"/>
</dbReference>
<dbReference type="InterPro" id="IPR029057">
    <property type="entry name" value="PRTase-like"/>
</dbReference>
<dbReference type="AlphaFoldDB" id="X1N2F1"/>
<sequence>MVQKNYLLDTAQATYKIERLALEVAEHLQGDDASLIIIGIRNSGMVIADKISLLIQQYISVPVETINITLDKTKPVDIVLSKQLDFNDKNILLVDDVANSGKTLLYALKPLLAFHPKRIQTLVLVERMHKLFPVKPDFVGLSVATTLQDNIIVEVEGDEITGAYIA</sequence>
<dbReference type="InterPro" id="IPR000836">
    <property type="entry name" value="PRTase_dom"/>
</dbReference>
<protein>
    <recommendedName>
        <fullName evidence="1">Phosphoribosyltransferase domain-containing protein</fullName>
    </recommendedName>
</protein>
<organism evidence="2">
    <name type="scientific">marine sediment metagenome</name>
    <dbReference type="NCBI Taxonomy" id="412755"/>
    <lineage>
        <taxon>unclassified sequences</taxon>
        <taxon>metagenomes</taxon>
        <taxon>ecological metagenomes</taxon>
    </lineage>
</organism>
<dbReference type="InterPro" id="IPR050137">
    <property type="entry name" value="PyrR_bifunctional"/>
</dbReference>